<dbReference type="EMBL" id="JAENIJ010000008">
    <property type="protein sequence ID" value="MBK1882199.1"/>
    <property type="molecule type" value="Genomic_DNA"/>
</dbReference>
<keyword evidence="2" id="KW-1133">Transmembrane helix</keyword>
<evidence type="ECO:0000313" key="5">
    <source>
        <dbReference type="Proteomes" id="UP000603141"/>
    </source>
</evidence>
<dbReference type="AlphaFoldDB" id="A0A934VW73"/>
<dbReference type="CDD" id="cd00198">
    <property type="entry name" value="vWFA"/>
    <property type="match status" value="1"/>
</dbReference>
<dbReference type="Gene3D" id="3.40.50.410">
    <property type="entry name" value="von Willebrand factor, type A domain"/>
    <property type="match status" value="1"/>
</dbReference>
<name>A0A934VW73_9BACT</name>
<dbReference type="PROSITE" id="PS50234">
    <property type="entry name" value="VWFA"/>
    <property type="match status" value="1"/>
</dbReference>
<comment type="caution">
    <text evidence="4">The sequence shown here is derived from an EMBL/GenBank/DDBJ whole genome shotgun (WGS) entry which is preliminary data.</text>
</comment>
<evidence type="ECO:0000256" key="2">
    <source>
        <dbReference type="SAM" id="Phobius"/>
    </source>
</evidence>
<dbReference type="Pfam" id="PF13768">
    <property type="entry name" value="VWA_3"/>
    <property type="match status" value="2"/>
</dbReference>
<keyword evidence="5" id="KW-1185">Reference proteome</keyword>
<dbReference type="InterPro" id="IPR036465">
    <property type="entry name" value="vWFA_dom_sf"/>
</dbReference>
<keyword evidence="2" id="KW-0472">Membrane</keyword>
<protein>
    <submittedName>
        <fullName evidence="4">VWA domain-containing protein</fullName>
    </submittedName>
</protein>
<evidence type="ECO:0000313" key="4">
    <source>
        <dbReference type="EMBL" id="MBK1882199.1"/>
    </source>
</evidence>
<evidence type="ECO:0000256" key="1">
    <source>
        <dbReference type="SAM" id="MobiDB-lite"/>
    </source>
</evidence>
<evidence type="ECO:0000259" key="3">
    <source>
        <dbReference type="PROSITE" id="PS50234"/>
    </source>
</evidence>
<feature type="transmembrane region" description="Helical" evidence="2">
    <location>
        <begin position="21"/>
        <end position="52"/>
    </location>
</feature>
<sequence length="386" mass="41046">MMQAPKPPIRGEADQGKLQRYLKSVGAGSLFVSLGIHLGLLALFGVVVLTIIPPDPKPEIEFAPGNRGGGSGSPTSNASSKKIHQRAPLAPAMSRVSALDAVSSIQLPDLDLGSSTLSPLPSLGGFEGSGLGSGSGRGFGSGAGNGSGIGIGNKGLSDSTLAGKASFFEQKVSADRVVFVIDYSGSMNGERSKLMRSELSKSVSALSPLMKFQLIFFAGPTWIAGDQVKMIKINDSDKSPRRAEVTTSKRTYQWENVGKGVWEPDRRIPTPPWRMVDADSIHNAVDQIKSTPFQYGGYWVAPLELALAMDPPPDQIFFMTDGASSDNTRDAMRDVIRHAKSRKTKINTIAMMEPEAEEGMKALAHATGGMFTIVERGGKVTVVNPE</sequence>
<gene>
    <name evidence="4" type="ORF">JIN85_07225</name>
</gene>
<dbReference type="Proteomes" id="UP000603141">
    <property type="component" value="Unassembled WGS sequence"/>
</dbReference>
<reference evidence="4" key="1">
    <citation type="submission" date="2021-01" db="EMBL/GenBank/DDBJ databases">
        <title>Modified the classification status of verrucomicrobia.</title>
        <authorList>
            <person name="Feng X."/>
        </authorList>
    </citation>
    <scope>NUCLEOTIDE SEQUENCE</scope>
    <source>
        <strain evidence="4">KCTC 22041</strain>
    </source>
</reference>
<dbReference type="SUPFAM" id="SSF53300">
    <property type="entry name" value="vWA-like"/>
    <property type="match status" value="1"/>
</dbReference>
<feature type="region of interest" description="Disordered" evidence="1">
    <location>
        <begin position="60"/>
        <end position="86"/>
    </location>
</feature>
<accession>A0A934VW73</accession>
<dbReference type="RefSeq" id="WP_200269103.1">
    <property type="nucleotide sequence ID" value="NZ_JAENIJ010000008.1"/>
</dbReference>
<proteinExistence type="predicted"/>
<organism evidence="4 5">
    <name type="scientific">Luteolibacter pohnpeiensis</name>
    <dbReference type="NCBI Taxonomy" id="454153"/>
    <lineage>
        <taxon>Bacteria</taxon>
        <taxon>Pseudomonadati</taxon>
        <taxon>Verrucomicrobiota</taxon>
        <taxon>Verrucomicrobiia</taxon>
        <taxon>Verrucomicrobiales</taxon>
        <taxon>Verrucomicrobiaceae</taxon>
        <taxon>Luteolibacter</taxon>
    </lineage>
</organism>
<keyword evidence="2" id="KW-0812">Transmembrane</keyword>
<dbReference type="InterPro" id="IPR002035">
    <property type="entry name" value="VWF_A"/>
</dbReference>
<feature type="domain" description="VWFA" evidence="3">
    <location>
        <begin position="176"/>
        <end position="364"/>
    </location>
</feature>